<dbReference type="RefSeq" id="WP_093117086.1">
    <property type="nucleotide sequence ID" value="NZ_FNWJ01000001.1"/>
</dbReference>
<dbReference type="AlphaFoldDB" id="A0A1H6FQW6"/>
<accession>A0A1H6FQW6</accession>
<evidence type="ECO:0000313" key="1">
    <source>
        <dbReference type="EMBL" id="SEH12742.1"/>
    </source>
</evidence>
<organism evidence="1 2">
    <name type="scientific">Thermoleophilum album</name>
    <dbReference type="NCBI Taxonomy" id="29539"/>
    <lineage>
        <taxon>Bacteria</taxon>
        <taxon>Bacillati</taxon>
        <taxon>Actinomycetota</taxon>
        <taxon>Thermoleophilia</taxon>
        <taxon>Thermoleophilales</taxon>
        <taxon>Thermoleophilaceae</taxon>
        <taxon>Thermoleophilum</taxon>
    </lineage>
</organism>
<dbReference type="Proteomes" id="UP000222056">
    <property type="component" value="Unassembled WGS sequence"/>
</dbReference>
<dbReference type="STRING" id="29539.SAMN02745716_1190"/>
<gene>
    <name evidence="1" type="ORF">SAMN02745716_1190</name>
</gene>
<dbReference type="InterPro" id="IPR009078">
    <property type="entry name" value="Ferritin-like_SF"/>
</dbReference>
<dbReference type="SUPFAM" id="SSF47240">
    <property type="entry name" value="Ferritin-like"/>
    <property type="match status" value="1"/>
</dbReference>
<sequence length="210" mass="22340">MQSTAQASGAPAEAAASLAAPTSGLRRRDLLRGALPGSLAGLAALGLVPLTAGCGTRFVRDPRADAALLAQALEVVYQVRHAYLRAAALLSARERALAASIRAQEAEQAAQLGELIKRLGRRPPRPLLAAEYDAQLPVLANREDALRLLRDAEDLEVRTHLLAFARISAPELRSGILRLAYAHAAHGMLIASLRGERAPERAFVTGRPRS</sequence>
<dbReference type="Gene3D" id="1.20.1260.10">
    <property type="match status" value="1"/>
</dbReference>
<dbReference type="InterPro" id="IPR012347">
    <property type="entry name" value="Ferritin-like"/>
</dbReference>
<dbReference type="PROSITE" id="PS51318">
    <property type="entry name" value="TAT"/>
    <property type="match status" value="1"/>
</dbReference>
<reference evidence="2" key="1">
    <citation type="submission" date="2016-10" db="EMBL/GenBank/DDBJ databases">
        <authorList>
            <person name="Varghese N."/>
            <person name="Submissions S."/>
        </authorList>
    </citation>
    <scope>NUCLEOTIDE SEQUENCE [LARGE SCALE GENOMIC DNA]</scope>
    <source>
        <strain evidence="2">ATCC 35263</strain>
    </source>
</reference>
<name>A0A1H6FQW6_THEAL</name>
<protein>
    <submittedName>
        <fullName evidence="1">Ferritin-like domain-containing protein</fullName>
    </submittedName>
</protein>
<proteinExistence type="predicted"/>
<dbReference type="EMBL" id="FNWJ01000001">
    <property type="protein sequence ID" value="SEH12742.1"/>
    <property type="molecule type" value="Genomic_DNA"/>
</dbReference>
<evidence type="ECO:0000313" key="2">
    <source>
        <dbReference type="Proteomes" id="UP000222056"/>
    </source>
</evidence>
<dbReference type="InterPro" id="IPR006311">
    <property type="entry name" value="TAT_signal"/>
</dbReference>
<keyword evidence="2" id="KW-1185">Reference proteome</keyword>